<dbReference type="EMBL" id="PP079415">
    <property type="protein sequence ID" value="WWO60318.1"/>
    <property type="molecule type" value="Genomic_DNA"/>
</dbReference>
<organism evidence="1 2">
    <name type="scientific">Xanthomonas phage SB4</name>
    <dbReference type="NCBI Taxonomy" id="3117473"/>
    <lineage>
        <taxon>Viruses</taxon>
        <taxon>Duplodnaviria</taxon>
        <taxon>Heunggongvirae</taxon>
        <taxon>Uroviricota</taxon>
        <taxon>Caudoviricetes</taxon>
        <taxon>Autographivirales</taxon>
        <taxon>Autonotataviridae</taxon>
        <taxon>Gujervirinae</taxon>
        <taxon>Ceskevirus</taxon>
        <taxon>Ceskevirus SB4</taxon>
    </lineage>
</organism>
<name>A0ABZ2GZG5_9CAUD</name>
<sequence>MIPELTAAVAKAPWAQQMGRRTRPLINYMIGGNELGNGAAIAGTTWVVEYVAPEVRVYKQDSPEDFTVVLTKPDITFVNLAFDQSMRWVIGYTHDDKGYVYWYDSIVGQYATIEIPGSKRPYVSLDVRDVVYVGDSDVIISYTRDNNLYTRVQRERFQTERLLKTAAGSDLFRFGLSVINRLQWQVLP</sequence>
<protein>
    <recommendedName>
        <fullName evidence="3">Tail fiber protein</fullName>
    </recommendedName>
</protein>
<dbReference type="Proteomes" id="UP001384053">
    <property type="component" value="Segment"/>
</dbReference>
<evidence type="ECO:0008006" key="3">
    <source>
        <dbReference type="Google" id="ProtNLM"/>
    </source>
</evidence>
<evidence type="ECO:0000313" key="1">
    <source>
        <dbReference type="EMBL" id="WWO60318.1"/>
    </source>
</evidence>
<reference evidence="1 2" key="1">
    <citation type="submission" date="2024-01" db="EMBL/GenBank/DDBJ databases">
        <title>Novel lytic viruses for Xanthomonas sp. and Stenotrophomonas maltophilia.</title>
        <authorList>
            <person name="Petrzik K."/>
            <person name="Brazdova S."/>
            <person name="Sovova L."/>
            <person name="Neoralova M."/>
        </authorList>
    </citation>
    <scope>NUCLEOTIDE SEQUENCE [LARGE SCALE GENOMIC DNA]</scope>
</reference>
<evidence type="ECO:0000313" key="2">
    <source>
        <dbReference type="Proteomes" id="UP001384053"/>
    </source>
</evidence>
<proteinExistence type="predicted"/>
<accession>A0ABZ2GZG5</accession>
<keyword evidence="2" id="KW-1185">Reference proteome</keyword>